<evidence type="ECO:0000313" key="4">
    <source>
        <dbReference type="Proteomes" id="UP000199564"/>
    </source>
</evidence>
<dbReference type="Pfam" id="PF01370">
    <property type="entry name" value="Epimerase"/>
    <property type="match status" value="1"/>
</dbReference>
<dbReference type="GO" id="GO:0005524">
    <property type="term" value="F:ATP binding"/>
    <property type="evidence" value="ECO:0007669"/>
    <property type="project" value="UniProtKB-UniRule"/>
</dbReference>
<reference evidence="4" key="1">
    <citation type="submission" date="2016-10" db="EMBL/GenBank/DDBJ databases">
        <authorList>
            <person name="Varghese N."/>
            <person name="Submissions S."/>
        </authorList>
    </citation>
    <scope>NUCLEOTIDE SEQUENCE [LARGE SCALE GENOMIC DNA]</scope>
    <source>
        <strain evidence="4">DSM 15282</strain>
    </source>
</reference>
<dbReference type="PANTHER" id="PTHR43245">
    <property type="entry name" value="BIFUNCTIONAL POLYMYXIN RESISTANCE PROTEIN ARNA"/>
    <property type="match status" value="1"/>
</dbReference>
<dbReference type="Gene3D" id="3.40.50.720">
    <property type="entry name" value="NAD(P)-binding Rossmann-like Domain"/>
    <property type="match status" value="1"/>
</dbReference>
<keyword evidence="4" id="KW-1185">Reference proteome</keyword>
<dbReference type="SUPFAM" id="SSF51735">
    <property type="entry name" value="NAD(P)-binding Rossmann-fold domains"/>
    <property type="match status" value="1"/>
</dbReference>
<dbReference type="AlphaFoldDB" id="A0A1I5HMI5"/>
<dbReference type="Pfam" id="PF21360">
    <property type="entry name" value="PylC-like_N"/>
    <property type="match status" value="1"/>
</dbReference>
<gene>
    <name evidence="3" type="ORF">SAMN04488519_107123</name>
</gene>
<dbReference type="STRING" id="226506.SAMN04488519_107123"/>
<dbReference type="RefSeq" id="WP_091654529.1">
    <property type="nucleotide sequence ID" value="NZ_FOVW01000007.1"/>
</dbReference>
<dbReference type="GO" id="GO:0046872">
    <property type="term" value="F:metal ion binding"/>
    <property type="evidence" value="ECO:0007669"/>
    <property type="project" value="InterPro"/>
</dbReference>
<evidence type="ECO:0000256" key="1">
    <source>
        <dbReference type="PROSITE-ProRule" id="PRU00409"/>
    </source>
</evidence>
<proteinExistence type="predicted"/>
<dbReference type="PROSITE" id="PS50975">
    <property type="entry name" value="ATP_GRASP"/>
    <property type="match status" value="1"/>
</dbReference>
<dbReference type="CDD" id="cd08946">
    <property type="entry name" value="SDR_e"/>
    <property type="match status" value="1"/>
</dbReference>
<protein>
    <submittedName>
        <fullName evidence="3">Nucleoside-diphosphate-sugar epimerase</fullName>
    </submittedName>
</protein>
<keyword evidence="1" id="KW-0067">ATP-binding</keyword>
<feature type="domain" description="ATP-grasp" evidence="2">
    <location>
        <begin position="121"/>
        <end position="320"/>
    </location>
</feature>
<dbReference type="InterPro" id="IPR036291">
    <property type="entry name" value="NAD(P)-bd_dom_sf"/>
</dbReference>
<organism evidence="3 4">
    <name type="scientific">Algoriphagus ornithinivorans</name>
    <dbReference type="NCBI Taxonomy" id="226506"/>
    <lineage>
        <taxon>Bacteria</taxon>
        <taxon>Pseudomonadati</taxon>
        <taxon>Bacteroidota</taxon>
        <taxon>Cytophagia</taxon>
        <taxon>Cytophagales</taxon>
        <taxon>Cyclobacteriaceae</taxon>
        <taxon>Algoriphagus</taxon>
    </lineage>
</organism>
<keyword evidence="1" id="KW-0547">Nucleotide-binding</keyword>
<dbReference type="InterPro" id="IPR050177">
    <property type="entry name" value="Lipid_A_modif_metabolic_enz"/>
</dbReference>
<name>A0A1I5HMI5_9BACT</name>
<dbReference type="Gene3D" id="3.30.470.20">
    <property type="entry name" value="ATP-grasp fold, B domain"/>
    <property type="match status" value="1"/>
</dbReference>
<dbReference type="Gene3D" id="3.40.50.20">
    <property type="match status" value="1"/>
</dbReference>
<dbReference type="SUPFAM" id="SSF56059">
    <property type="entry name" value="Glutathione synthetase ATP-binding domain-like"/>
    <property type="match status" value="1"/>
</dbReference>
<sequence length="678" mass="75494">MINSPAKEYTIGISCIGSGVGESVINSCRLSNLPLKTIALGTNPFAYGAYACDAMDYTPTIYAADFVDELIKKCIEYKIDFLIPGRDDEAHIYSQNKTKFEKSGIKILAASEDMIALCRDKERMSLELNPITDVFVKCFQKETVLDAIAKGEVSFPLIAKPRSGFASKGVEIIQSEEDFHLITENHILQELAIPIEGDPNYDFFISEISKNRNPQVSEISIQLVIGKNGELLGKMATYNKLSSGIPIEILPYEDPLIWETVDQLLPEFLNRGLVGPLNIQGRMTKRGLKVFEMNPRFTGITGLRALMGFNEVEACIKSWLNIGDKPSFLEFNSRRFGIRQTADRVMELSKNDKITEIFSAINQGRFSLRKRVLITGATGYLGQSLVKNLLGQNKFDLILLGRDKEKLERLFGGLVYKCIDFENLDQGNFDLGTIDIGLHAAFARPYQGNQAIAESLELTSKLFLKMAAHHVPLIINISSQSVYGVESGEHWTELSPVAPLGVYGQAKYSTELVLKTLNRIYPQLKTVSLRLGTLCGGQPGLEPVDVLSKLVLQAENEAKLQLFNGQISIERLDVRDASRAIASILQKDSDQLDELYNIGGTLVCSLSEIANWIAEKASSDIIIEDLKKDFTNAGRLDSSKFQSQFQWKPIHTMRETIDSLFQFFNSTTISSSVSSKRN</sequence>
<dbReference type="EMBL" id="FOVW01000007">
    <property type="protein sequence ID" value="SFO49116.1"/>
    <property type="molecule type" value="Genomic_DNA"/>
</dbReference>
<evidence type="ECO:0000259" key="2">
    <source>
        <dbReference type="PROSITE" id="PS50975"/>
    </source>
</evidence>
<evidence type="ECO:0000313" key="3">
    <source>
        <dbReference type="EMBL" id="SFO49116.1"/>
    </source>
</evidence>
<dbReference type="Proteomes" id="UP000199564">
    <property type="component" value="Unassembled WGS sequence"/>
</dbReference>
<dbReference type="InterPro" id="IPR011761">
    <property type="entry name" value="ATP-grasp"/>
</dbReference>
<dbReference type="InterPro" id="IPR048764">
    <property type="entry name" value="PylC_N"/>
</dbReference>
<dbReference type="InterPro" id="IPR001509">
    <property type="entry name" value="Epimerase_deHydtase"/>
</dbReference>
<accession>A0A1I5HMI5</accession>